<dbReference type="AlphaFoldDB" id="A0A5N6L5A1"/>
<dbReference type="Proteomes" id="UP000327013">
    <property type="component" value="Unassembled WGS sequence"/>
</dbReference>
<dbReference type="EMBL" id="VIBQ01000111">
    <property type="protein sequence ID" value="KAB8825665.1"/>
    <property type="molecule type" value="Genomic_DNA"/>
</dbReference>
<comment type="caution">
    <text evidence="1">The sequence shown here is derived from an EMBL/GenBank/DDBJ whole genome shotgun (WGS) entry which is preliminary data.</text>
</comment>
<evidence type="ECO:0000313" key="2">
    <source>
        <dbReference type="Proteomes" id="UP000327013"/>
    </source>
</evidence>
<name>A0A5N6L5A1_9ROSI</name>
<sequence>MRDEDKYSLISIRLLFASLPSFCTLTWQEQHQISTPNSFIVTKQRQAKWKLTYDSSNEGPLAHFSKGFR</sequence>
<protein>
    <submittedName>
        <fullName evidence="1">Uncharacterized protein</fullName>
    </submittedName>
</protein>
<reference evidence="1 2" key="1">
    <citation type="submission" date="2019-06" db="EMBL/GenBank/DDBJ databases">
        <title>A chromosomal-level reference genome of Carpinus fangiana (Coryloideae, Betulaceae).</title>
        <authorList>
            <person name="Yang X."/>
            <person name="Wang Z."/>
            <person name="Zhang L."/>
            <person name="Hao G."/>
            <person name="Liu J."/>
            <person name="Yang Y."/>
        </authorList>
    </citation>
    <scope>NUCLEOTIDE SEQUENCE [LARGE SCALE GENOMIC DNA]</scope>
    <source>
        <strain evidence="1">Cfa_2016G</strain>
        <tissue evidence="1">Leaf</tissue>
    </source>
</reference>
<accession>A0A5N6L5A1</accession>
<proteinExistence type="predicted"/>
<organism evidence="1 2">
    <name type="scientific">Carpinus fangiana</name>
    <dbReference type="NCBI Taxonomy" id="176857"/>
    <lineage>
        <taxon>Eukaryota</taxon>
        <taxon>Viridiplantae</taxon>
        <taxon>Streptophyta</taxon>
        <taxon>Embryophyta</taxon>
        <taxon>Tracheophyta</taxon>
        <taxon>Spermatophyta</taxon>
        <taxon>Magnoliopsida</taxon>
        <taxon>eudicotyledons</taxon>
        <taxon>Gunneridae</taxon>
        <taxon>Pentapetalae</taxon>
        <taxon>rosids</taxon>
        <taxon>fabids</taxon>
        <taxon>Fagales</taxon>
        <taxon>Betulaceae</taxon>
        <taxon>Carpinus</taxon>
    </lineage>
</organism>
<keyword evidence="2" id="KW-1185">Reference proteome</keyword>
<gene>
    <name evidence="1" type="ORF">FH972_026746</name>
</gene>
<evidence type="ECO:0000313" key="1">
    <source>
        <dbReference type="EMBL" id="KAB8825665.1"/>
    </source>
</evidence>